<protein>
    <submittedName>
        <fullName evidence="4">SDR family oxidoreductase</fullName>
    </submittedName>
</protein>
<sequence>MLLGARDRGPDGALPDEVALLRDGVALQPQLRPVRGHSSVRGDGADRLAGHAAGAGVLGDARRDPDRHRLPPHARNRVHRAEGPVTAAGTQPVAIVTGSSSGIGRACAVELARMGWDLVVHGLEDDADLQRAAEDVRAQGANCVTVPGNVADPATTAALVGHAESAFGRLDSVVSNAGTGMTRPFDQIDDDGWHELWAVHLGSAARLLRRAHPLLAVRGGAVVAMSSLAASRAMSGRAGYGAVKAGLEGLVRQLAAEWAAIGIRVNAVAPGTILTPLVERNFERGLLDEQGVLGRTPMGRLGEPSEVATVVRFLLSADASYVTGQTLAVDGGWSAFGGWS</sequence>
<dbReference type="OrthoDB" id="9803333at2"/>
<comment type="similarity">
    <text evidence="1">Belongs to the short-chain dehydrogenases/reductases (SDR) family.</text>
</comment>
<dbReference type="PANTHER" id="PTHR42879:SF2">
    <property type="entry name" value="3-OXOACYL-[ACYL-CARRIER-PROTEIN] REDUCTASE FABG"/>
    <property type="match status" value="1"/>
</dbReference>
<evidence type="ECO:0000256" key="1">
    <source>
        <dbReference type="ARBA" id="ARBA00006484"/>
    </source>
</evidence>
<dbReference type="Gene3D" id="3.40.50.720">
    <property type="entry name" value="NAD(P)-binding Rossmann-like Domain"/>
    <property type="match status" value="1"/>
</dbReference>
<dbReference type="AlphaFoldDB" id="A0A5N0VJR0"/>
<dbReference type="CDD" id="cd05233">
    <property type="entry name" value="SDR_c"/>
    <property type="match status" value="1"/>
</dbReference>
<organism evidence="4 5">
    <name type="scientific">Amycolatopsis acidicola</name>
    <dbReference type="NCBI Taxonomy" id="2596893"/>
    <lineage>
        <taxon>Bacteria</taxon>
        <taxon>Bacillati</taxon>
        <taxon>Actinomycetota</taxon>
        <taxon>Actinomycetes</taxon>
        <taxon>Pseudonocardiales</taxon>
        <taxon>Pseudonocardiaceae</taxon>
        <taxon>Amycolatopsis</taxon>
    </lineage>
</organism>
<dbReference type="GO" id="GO:0016491">
    <property type="term" value="F:oxidoreductase activity"/>
    <property type="evidence" value="ECO:0007669"/>
    <property type="project" value="UniProtKB-KW"/>
</dbReference>
<dbReference type="PRINTS" id="PR00081">
    <property type="entry name" value="GDHRDH"/>
</dbReference>
<accession>A0A5N0VJR0</accession>
<dbReference type="PANTHER" id="PTHR42879">
    <property type="entry name" value="3-OXOACYL-(ACYL-CARRIER-PROTEIN) REDUCTASE"/>
    <property type="match status" value="1"/>
</dbReference>
<comment type="caution">
    <text evidence="4">The sequence shown here is derived from an EMBL/GenBank/DDBJ whole genome shotgun (WGS) entry which is preliminary data.</text>
</comment>
<dbReference type="InterPro" id="IPR050259">
    <property type="entry name" value="SDR"/>
</dbReference>
<dbReference type="FunFam" id="3.40.50.720:FF:000084">
    <property type="entry name" value="Short-chain dehydrogenase reductase"/>
    <property type="match status" value="1"/>
</dbReference>
<dbReference type="InterPro" id="IPR002347">
    <property type="entry name" value="SDR_fam"/>
</dbReference>
<dbReference type="InterPro" id="IPR036291">
    <property type="entry name" value="NAD(P)-bd_dom_sf"/>
</dbReference>
<dbReference type="Pfam" id="PF13561">
    <property type="entry name" value="adh_short_C2"/>
    <property type="match status" value="1"/>
</dbReference>
<dbReference type="PRINTS" id="PR00080">
    <property type="entry name" value="SDRFAMILY"/>
</dbReference>
<reference evidence="4" key="1">
    <citation type="submission" date="2019-09" db="EMBL/GenBank/DDBJ databases">
        <authorList>
            <person name="Teo W.F.A."/>
            <person name="Duangmal K."/>
        </authorList>
    </citation>
    <scope>NUCLEOTIDE SEQUENCE [LARGE SCALE GENOMIC DNA]</scope>
    <source>
        <strain evidence="4">K81G1</strain>
    </source>
</reference>
<evidence type="ECO:0000313" key="4">
    <source>
        <dbReference type="EMBL" id="KAA9166445.1"/>
    </source>
</evidence>
<gene>
    <name evidence="4" type="ORF">FPZ12_002475</name>
</gene>
<keyword evidence="2" id="KW-0560">Oxidoreductase</keyword>
<evidence type="ECO:0000256" key="2">
    <source>
        <dbReference type="ARBA" id="ARBA00023002"/>
    </source>
</evidence>
<dbReference type="Proteomes" id="UP000319769">
    <property type="component" value="Unassembled WGS sequence"/>
</dbReference>
<evidence type="ECO:0000256" key="3">
    <source>
        <dbReference type="SAM" id="MobiDB-lite"/>
    </source>
</evidence>
<feature type="compositionally biased region" description="Basic and acidic residues" evidence="3">
    <location>
        <begin position="60"/>
        <end position="69"/>
    </location>
</feature>
<evidence type="ECO:0000313" key="5">
    <source>
        <dbReference type="Proteomes" id="UP000319769"/>
    </source>
</evidence>
<dbReference type="SUPFAM" id="SSF51735">
    <property type="entry name" value="NAD(P)-binding Rossmann-fold domains"/>
    <property type="match status" value="1"/>
</dbReference>
<proteinExistence type="inferred from homology"/>
<dbReference type="EMBL" id="VMNW02000002">
    <property type="protein sequence ID" value="KAA9166445.1"/>
    <property type="molecule type" value="Genomic_DNA"/>
</dbReference>
<name>A0A5N0VJR0_9PSEU</name>
<feature type="region of interest" description="Disordered" evidence="3">
    <location>
        <begin position="55"/>
        <end position="86"/>
    </location>
</feature>
<keyword evidence="5" id="KW-1185">Reference proteome</keyword>